<evidence type="ECO:0000313" key="1">
    <source>
        <dbReference type="EMBL" id="SES63184.1"/>
    </source>
</evidence>
<name>A0A1H9Y378_9EURY</name>
<organism evidence="1 2">
    <name type="scientific">Methanococcoides vulcani</name>
    <dbReference type="NCBI Taxonomy" id="1353158"/>
    <lineage>
        <taxon>Archaea</taxon>
        <taxon>Methanobacteriati</taxon>
        <taxon>Methanobacteriota</taxon>
        <taxon>Stenosarchaea group</taxon>
        <taxon>Methanomicrobia</taxon>
        <taxon>Methanosarcinales</taxon>
        <taxon>Methanosarcinaceae</taxon>
        <taxon>Methanococcoides</taxon>
    </lineage>
</organism>
<protein>
    <submittedName>
        <fullName evidence="1">Uncharacterized protein</fullName>
    </submittedName>
</protein>
<gene>
    <name evidence="1" type="ORF">SAMN04488587_0192</name>
</gene>
<dbReference type="STRING" id="1353158.SAMN04488587_0192"/>
<evidence type="ECO:0000313" key="2">
    <source>
        <dbReference type="Proteomes" id="UP000243338"/>
    </source>
</evidence>
<reference evidence="2" key="1">
    <citation type="submission" date="2016-10" db="EMBL/GenBank/DDBJ databases">
        <authorList>
            <person name="Varghese N."/>
            <person name="Submissions S."/>
        </authorList>
    </citation>
    <scope>NUCLEOTIDE SEQUENCE [LARGE SCALE GENOMIC DNA]</scope>
    <source>
        <strain evidence="2">SLH 33</strain>
    </source>
</reference>
<dbReference type="Proteomes" id="UP000243338">
    <property type="component" value="Unassembled WGS sequence"/>
</dbReference>
<dbReference type="AlphaFoldDB" id="A0A1H9Y378"/>
<dbReference type="RefSeq" id="WP_091688161.1">
    <property type="nucleotide sequence ID" value="NZ_CAAGSJ010000004.1"/>
</dbReference>
<sequence>MSPKTDNPKAPPSKSYRLTNRTIDNLVYLVNVGAAKNHTDAIEKAVEHMATEERTKEKLKEKM</sequence>
<proteinExistence type="predicted"/>
<keyword evidence="2" id="KW-1185">Reference proteome</keyword>
<dbReference type="EMBL" id="FOHQ01000001">
    <property type="protein sequence ID" value="SES63184.1"/>
    <property type="molecule type" value="Genomic_DNA"/>
</dbReference>
<accession>A0A1H9Y378</accession>